<keyword evidence="2" id="KW-1185">Reference proteome</keyword>
<dbReference type="InterPro" id="IPR008840">
    <property type="entry name" value="Sipho_Gp157"/>
</dbReference>
<reference evidence="2" key="1">
    <citation type="journal article" date="2019" name="Int. J. Syst. Evol. Microbiol.">
        <title>The Global Catalogue of Microorganisms (GCM) 10K type strain sequencing project: providing services to taxonomists for standard genome sequencing and annotation.</title>
        <authorList>
            <consortium name="The Broad Institute Genomics Platform"/>
            <consortium name="The Broad Institute Genome Sequencing Center for Infectious Disease"/>
            <person name="Wu L."/>
            <person name="Ma J."/>
        </authorList>
    </citation>
    <scope>NUCLEOTIDE SEQUENCE [LARGE SCALE GENOMIC DNA]</scope>
    <source>
        <strain evidence="2">LMG 29247</strain>
    </source>
</reference>
<evidence type="ECO:0000313" key="2">
    <source>
        <dbReference type="Proteomes" id="UP001597304"/>
    </source>
</evidence>
<dbReference type="EMBL" id="JBHUEJ010000008">
    <property type="protein sequence ID" value="MFD1709724.1"/>
    <property type="molecule type" value="Genomic_DNA"/>
</dbReference>
<dbReference type="Pfam" id="PF05565">
    <property type="entry name" value="Sipho_Gp157"/>
    <property type="match status" value="1"/>
</dbReference>
<protein>
    <submittedName>
        <fullName evidence="1">Siphovirus Gp157 family protein</fullName>
    </submittedName>
</protein>
<proteinExistence type="predicted"/>
<organism evidence="1 2">
    <name type="scientific">Ottowia flava</name>
    <dbReference type="NCBI Taxonomy" id="2675430"/>
    <lineage>
        <taxon>Bacteria</taxon>
        <taxon>Pseudomonadati</taxon>
        <taxon>Pseudomonadota</taxon>
        <taxon>Betaproteobacteria</taxon>
        <taxon>Burkholderiales</taxon>
        <taxon>Comamonadaceae</taxon>
        <taxon>Ottowia</taxon>
    </lineage>
</organism>
<sequence length="165" mass="18635">MSLTLYELKGQWLALAEKLSDMDLDADTIADTIEGSDEQLALEEKVQGYELVARTMEAPRQAIQAEIKRLQTLDKAISARTDALRKRVQDTMTELGIQKIACPLFEVRIQKNPPAVEVFDEQMIPSMFWRTPDPVLDKALLKEHMKAGEEIPGARLIQGESLRVK</sequence>
<accession>A0ABW4KNN8</accession>
<dbReference type="Proteomes" id="UP001597304">
    <property type="component" value="Unassembled WGS sequence"/>
</dbReference>
<evidence type="ECO:0000313" key="1">
    <source>
        <dbReference type="EMBL" id="MFD1709724.1"/>
    </source>
</evidence>
<comment type="caution">
    <text evidence="1">The sequence shown here is derived from an EMBL/GenBank/DDBJ whole genome shotgun (WGS) entry which is preliminary data.</text>
</comment>
<gene>
    <name evidence="1" type="ORF">ACFSF0_03845</name>
</gene>
<dbReference type="RefSeq" id="WP_147913388.1">
    <property type="nucleotide sequence ID" value="NZ_JBHUEJ010000008.1"/>
</dbReference>
<name>A0ABW4KNN8_9BURK</name>